<dbReference type="PANTHER" id="PTHR43542:SF1">
    <property type="entry name" value="METHYLTRANSFERASE"/>
    <property type="match status" value="1"/>
</dbReference>
<name>A0A538TA00_UNCEI</name>
<dbReference type="InterPro" id="IPR002052">
    <property type="entry name" value="DNA_methylase_N6_adenine_CS"/>
</dbReference>
<organism evidence="3 4">
    <name type="scientific">Eiseniibacteriota bacterium</name>
    <dbReference type="NCBI Taxonomy" id="2212470"/>
    <lineage>
        <taxon>Bacteria</taxon>
        <taxon>Candidatus Eiseniibacteriota</taxon>
    </lineage>
</organism>
<protein>
    <submittedName>
        <fullName evidence="3">16S rRNA (Guanine(966)-N(2))-methyltransferase RsmD</fullName>
        <ecNumber evidence="3">2.1.1.171</ecNumber>
    </submittedName>
</protein>
<dbReference type="EC" id="2.1.1.171" evidence="3"/>
<gene>
    <name evidence="3" type="primary">rsmD</name>
    <name evidence="3" type="ORF">E6K76_02210</name>
</gene>
<sequence length="186" mass="20472">MGFVRIVGGDLRGRRIRVPDRGVRPTAARTREAVFDVLGPRAVQRARVLDLYAGTGALGIEALSRGAAEATFLERNRAVARALRENLARLGLSDRASVQEADLSRVELPPGVLGPFDLVFLDPPYEGGAGPRWLERLADLPWPEEGGLVVYERQKGTEAREPPAFQLATERTYSDTTVAFYRARCK</sequence>
<dbReference type="Proteomes" id="UP000316852">
    <property type="component" value="Unassembled WGS sequence"/>
</dbReference>
<evidence type="ECO:0000256" key="2">
    <source>
        <dbReference type="ARBA" id="ARBA00022679"/>
    </source>
</evidence>
<dbReference type="EMBL" id="VBOW01000014">
    <property type="protein sequence ID" value="TMQ60465.1"/>
    <property type="molecule type" value="Genomic_DNA"/>
</dbReference>
<dbReference type="GO" id="GO:0003676">
    <property type="term" value="F:nucleic acid binding"/>
    <property type="evidence" value="ECO:0007669"/>
    <property type="project" value="InterPro"/>
</dbReference>
<keyword evidence="2 3" id="KW-0808">Transferase</keyword>
<dbReference type="Pfam" id="PF03602">
    <property type="entry name" value="Cons_hypoth95"/>
    <property type="match status" value="1"/>
</dbReference>
<evidence type="ECO:0000256" key="1">
    <source>
        <dbReference type="ARBA" id="ARBA00022603"/>
    </source>
</evidence>
<dbReference type="CDD" id="cd02440">
    <property type="entry name" value="AdoMet_MTases"/>
    <property type="match status" value="1"/>
</dbReference>
<dbReference type="NCBIfam" id="TIGR00095">
    <property type="entry name" value="16S rRNA (guanine(966)-N(2))-methyltransferase RsmD"/>
    <property type="match status" value="1"/>
</dbReference>
<evidence type="ECO:0000313" key="4">
    <source>
        <dbReference type="Proteomes" id="UP000316852"/>
    </source>
</evidence>
<dbReference type="Gene3D" id="3.40.50.150">
    <property type="entry name" value="Vaccinia Virus protein VP39"/>
    <property type="match status" value="1"/>
</dbReference>
<dbReference type="PANTHER" id="PTHR43542">
    <property type="entry name" value="METHYLTRANSFERASE"/>
    <property type="match status" value="1"/>
</dbReference>
<dbReference type="AlphaFoldDB" id="A0A538TA00"/>
<accession>A0A538TA00</accession>
<dbReference type="GO" id="GO:0052913">
    <property type="term" value="F:16S rRNA (guanine(966)-N(2))-methyltransferase activity"/>
    <property type="evidence" value="ECO:0007669"/>
    <property type="project" value="UniProtKB-EC"/>
</dbReference>
<evidence type="ECO:0000313" key="3">
    <source>
        <dbReference type="EMBL" id="TMQ60465.1"/>
    </source>
</evidence>
<dbReference type="InterPro" id="IPR004398">
    <property type="entry name" value="RNA_MeTrfase_RsmD"/>
</dbReference>
<dbReference type="SUPFAM" id="SSF53335">
    <property type="entry name" value="S-adenosyl-L-methionine-dependent methyltransferases"/>
    <property type="match status" value="1"/>
</dbReference>
<dbReference type="InterPro" id="IPR029063">
    <property type="entry name" value="SAM-dependent_MTases_sf"/>
</dbReference>
<dbReference type="PROSITE" id="PS00092">
    <property type="entry name" value="N6_MTASE"/>
    <property type="match status" value="1"/>
</dbReference>
<keyword evidence="1 3" id="KW-0489">Methyltransferase</keyword>
<proteinExistence type="predicted"/>
<reference evidence="3 4" key="1">
    <citation type="journal article" date="2019" name="Nat. Microbiol.">
        <title>Mediterranean grassland soil C-N compound turnover is dependent on rainfall and depth, and is mediated by genomically divergent microorganisms.</title>
        <authorList>
            <person name="Diamond S."/>
            <person name="Andeer P.F."/>
            <person name="Li Z."/>
            <person name="Crits-Christoph A."/>
            <person name="Burstein D."/>
            <person name="Anantharaman K."/>
            <person name="Lane K.R."/>
            <person name="Thomas B.C."/>
            <person name="Pan C."/>
            <person name="Northen T.R."/>
            <person name="Banfield J.F."/>
        </authorList>
    </citation>
    <scope>NUCLEOTIDE SEQUENCE [LARGE SCALE GENOMIC DNA]</scope>
    <source>
        <strain evidence="3">WS_6</strain>
    </source>
</reference>
<comment type="caution">
    <text evidence="3">The sequence shown here is derived from an EMBL/GenBank/DDBJ whole genome shotgun (WGS) entry which is preliminary data.</text>
</comment>
<dbReference type="PIRSF" id="PIRSF004553">
    <property type="entry name" value="CHP00095"/>
    <property type="match status" value="1"/>
</dbReference>